<keyword evidence="2" id="KW-0472">Membrane</keyword>
<sequence>MESSRLEHTLKSLAEHEMSAEFRTKMLNAIDEAASTLQPPKKSRAYHKRLWLGSGFGATAAAVIVAGIWLMNPMGATSLPSSGADTFGATSSSTAQQSNVHQTASASASGKAGTGTSQTAETGQKTGVGQAVGKDEAVGTGQRAGTGQNEGAGHKVETGESAPAQASSQTAGSNQMKSNNTNTSAVTTHGAVYGQQAGQHTADQTSKTQSASKGSDTQPQTGGGAPTTQNAPGEITSGAGIINRPHSGSEASTAANSASSQTDVQSSLSTGTDASGTQVNQSATVDLPNVFSWNQMTYVVTSQAVRQPGPRIGIYEHYNLYDVSGAKQNDDVVIYDGSKYWMAVAVKS</sequence>
<feature type="compositionally biased region" description="Polar residues" evidence="1">
    <location>
        <begin position="196"/>
        <end position="216"/>
    </location>
</feature>
<protein>
    <recommendedName>
        <fullName evidence="5">SH3 domain-containing protein</fullName>
    </recommendedName>
</protein>
<proteinExistence type="predicted"/>
<comment type="caution">
    <text evidence="3">The sequence shown here is derived from an EMBL/GenBank/DDBJ whole genome shotgun (WGS) entry which is preliminary data.</text>
</comment>
<evidence type="ECO:0000256" key="2">
    <source>
        <dbReference type="SAM" id="Phobius"/>
    </source>
</evidence>
<feature type="compositionally biased region" description="Polar residues" evidence="1">
    <location>
        <begin position="261"/>
        <end position="279"/>
    </location>
</feature>
<organism evidence="3 4">
    <name type="scientific">Alicyclobacillus fodiniaquatilis</name>
    <dbReference type="NCBI Taxonomy" id="1661150"/>
    <lineage>
        <taxon>Bacteria</taxon>
        <taxon>Bacillati</taxon>
        <taxon>Bacillota</taxon>
        <taxon>Bacilli</taxon>
        <taxon>Bacillales</taxon>
        <taxon>Alicyclobacillaceae</taxon>
        <taxon>Alicyclobacillus</taxon>
    </lineage>
</organism>
<feature type="compositionally biased region" description="Polar residues" evidence="1">
    <location>
        <begin position="81"/>
        <end position="101"/>
    </location>
</feature>
<name>A0ABW4JDD1_9BACL</name>
<keyword evidence="2" id="KW-1133">Transmembrane helix</keyword>
<keyword evidence="2" id="KW-0812">Transmembrane</keyword>
<dbReference type="RefSeq" id="WP_377940692.1">
    <property type="nucleotide sequence ID" value="NZ_JBHUCX010000004.1"/>
</dbReference>
<reference evidence="4" key="1">
    <citation type="journal article" date="2019" name="Int. J. Syst. Evol. Microbiol.">
        <title>The Global Catalogue of Microorganisms (GCM) 10K type strain sequencing project: providing services to taxonomists for standard genome sequencing and annotation.</title>
        <authorList>
            <consortium name="The Broad Institute Genomics Platform"/>
            <consortium name="The Broad Institute Genome Sequencing Center for Infectious Disease"/>
            <person name="Wu L."/>
            <person name="Ma J."/>
        </authorList>
    </citation>
    <scope>NUCLEOTIDE SEQUENCE [LARGE SCALE GENOMIC DNA]</scope>
    <source>
        <strain evidence="4">CGMCC 1.12286</strain>
    </source>
</reference>
<feature type="compositionally biased region" description="Low complexity" evidence="1">
    <location>
        <begin position="102"/>
        <end position="120"/>
    </location>
</feature>
<feature type="region of interest" description="Disordered" evidence="1">
    <location>
        <begin position="81"/>
        <end position="184"/>
    </location>
</feature>
<feature type="region of interest" description="Disordered" evidence="1">
    <location>
        <begin position="196"/>
        <end position="279"/>
    </location>
</feature>
<accession>A0ABW4JDD1</accession>
<keyword evidence="4" id="KW-1185">Reference proteome</keyword>
<gene>
    <name evidence="3" type="ORF">ACFSB2_01145</name>
</gene>
<feature type="compositionally biased region" description="Polar residues" evidence="1">
    <location>
        <begin position="164"/>
        <end position="184"/>
    </location>
</feature>
<feature type="compositionally biased region" description="Low complexity" evidence="1">
    <location>
        <begin position="248"/>
        <end position="260"/>
    </location>
</feature>
<evidence type="ECO:0000313" key="3">
    <source>
        <dbReference type="EMBL" id="MFD1673328.1"/>
    </source>
</evidence>
<dbReference type="Proteomes" id="UP001597079">
    <property type="component" value="Unassembled WGS sequence"/>
</dbReference>
<dbReference type="EMBL" id="JBHUCX010000004">
    <property type="protein sequence ID" value="MFD1673328.1"/>
    <property type="molecule type" value="Genomic_DNA"/>
</dbReference>
<evidence type="ECO:0008006" key="5">
    <source>
        <dbReference type="Google" id="ProtNLM"/>
    </source>
</evidence>
<evidence type="ECO:0000256" key="1">
    <source>
        <dbReference type="SAM" id="MobiDB-lite"/>
    </source>
</evidence>
<evidence type="ECO:0000313" key="4">
    <source>
        <dbReference type="Proteomes" id="UP001597079"/>
    </source>
</evidence>
<feature type="transmembrane region" description="Helical" evidence="2">
    <location>
        <begin position="50"/>
        <end position="71"/>
    </location>
</feature>